<dbReference type="InterPro" id="IPR000432">
    <property type="entry name" value="DNA_mismatch_repair_MutS_C"/>
</dbReference>
<dbReference type="GO" id="GO:0030983">
    <property type="term" value="F:mismatched DNA binding"/>
    <property type="evidence" value="ECO:0007669"/>
    <property type="project" value="InterPro"/>
</dbReference>
<evidence type="ECO:0000313" key="7">
    <source>
        <dbReference type="Proteomes" id="UP000193986"/>
    </source>
</evidence>
<dbReference type="OrthoDB" id="2596045at2759"/>
<evidence type="ECO:0000256" key="2">
    <source>
        <dbReference type="ARBA" id="ARBA00022741"/>
    </source>
</evidence>
<keyword evidence="3" id="KW-0067">ATP-binding</keyword>
<sequence length="217" mass="23804">MQGVSAFQLVQGPNMSGKSTFIRQVGLLNIQAMLGCFVPAEYASFRLHDSLLSRLSNDDLVEKSLSTFAAEMATSAMILGMATPRSLILIDELGRGTAPQEGFGLSHAIGEALIRTKAFVYFATHFHDLATTLCSHPGVVNVHLEVEHNRHDPNSAEFGTVFQYRVVEGPNREEHYGLELAKLASLPLKVMTRAREVAYKLTELEDKGLGITGSRSW</sequence>
<keyword evidence="4" id="KW-0238">DNA-binding</keyword>
<dbReference type="Pfam" id="PF00488">
    <property type="entry name" value="MutS_V"/>
    <property type="match status" value="1"/>
</dbReference>
<dbReference type="PANTHER" id="PTHR11361:SF21">
    <property type="entry name" value="MUTS PROTEIN HOMOLOG 4"/>
    <property type="match status" value="1"/>
</dbReference>
<evidence type="ECO:0000256" key="1">
    <source>
        <dbReference type="ARBA" id="ARBA00006271"/>
    </source>
</evidence>
<dbReference type="SUPFAM" id="SSF52540">
    <property type="entry name" value="P-loop containing nucleoside triphosphate hydrolases"/>
    <property type="match status" value="1"/>
</dbReference>
<evidence type="ECO:0000313" key="6">
    <source>
        <dbReference type="EMBL" id="ORY32843.1"/>
    </source>
</evidence>
<organism evidence="6 7">
    <name type="scientific">Naematelia encephala</name>
    <dbReference type="NCBI Taxonomy" id="71784"/>
    <lineage>
        <taxon>Eukaryota</taxon>
        <taxon>Fungi</taxon>
        <taxon>Dikarya</taxon>
        <taxon>Basidiomycota</taxon>
        <taxon>Agaricomycotina</taxon>
        <taxon>Tremellomycetes</taxon>
        <taxon>Tremellales</taxon>
        <taxon>Naemateliaceae</taxon>
        <taxon>Naematelia</taxon>
    </lineage>
</organism>
<dbReference type="Proteomes" id="UP000193986">
    <property type="component" value="Unassembled WGS sequence"/>
</dbReference>
<dbReference type="GO" id="GO:0005634">
    <property type="term" value="C:nucleus"/>
    <property type="evidence" value="ECO:0007669"/>
    <property type="project" value="TreeGrafter"/>
</dbReference>
<comment type="caution">
    <text evidence="6">The sequence shown here is derived from an EMBL/GenBank/DDBJ whole genome shotgun (WGS) entry which is preliminary data.</text>
</comment>
<dbReference type="Gene3D" id="3.40.50.300">
    <property type="entry name" value="P-loop containing nucleotide triphosphate hydrolases"/>
    <property type="match status" value="1"/>
</dbReference>
<proteinExistence type="inferred from homology"/>
<dbReference type="GO" id="GO:0140664">
    <property type="term" value="F:ATP-dependent DNA damage sensor activity"/>
    <property type="evidence" value="ECO:0007669"/>
    <property type="project" value="InterPro"/>
</dbReference>
<keyword evidence="7" id="KW-1185">Reference proteome</keyword>
<protein>
    <submittedName>
        <fullName evidence="6">DNA mismatch repair protein MutS</fullName>
    </submittedName>
</protein>
<gene>
    <name evidence="6" type="ORF">BCR39DRAFT_522039</name>
</gene>
<dbReference type="GO" id="GO:0007131">
    <property type="term" value="P:reciprocal meiotic recombination"/>
    <property type="evidence" value="ECO:0007669"/>
    <property type="project" value="TreeGrafter"/>
</dbReference>
<reference evidence="6 7" key="1">
    <citation type="submission" date="2016-07" db="EMBL/GenBank/DDBJ databases">
        <title>Pervasive Adenine N6-methylation of Active Genes in Fungi.</title>
        <authorList>
            <consortium name="DOE Joint Genome Institute"/>
            <person name="Mondo S.J."/>
            <person name="Dannebaum R.O."/>
            <person name="Kuo R.C."/>
            <person name="Labutti K."/>
            <person name="Haridas S."/>
            <person name="Kuo A."/>
            <person name="Salamov A."/>
            <person name="Ahrendt S.R."/>
            <person name="Lipzen A."/>
            <person name="Sullivan W."/>
            <person name="Andreopoulos W.B."/>
            <person name="Clum A."/>
            <person name="Lindquist E."/>
            <person name="Daum C."/>
            <person name="Ramamoorthy G.K."/>
            <person name="Gryganskyi A."/>
            <person name="Culley D."/>
            <person name="Magnuson J.K."/>
            <person name="James T.Y."/>
            <person name="O'Malley M.A."/>
            <person name="Stajich J.E."/>
            <person name="Spatafora J.W."/>
            <person name="Visel A."/>
            <person name="Grigoriev I.V."/>
        </authorList>
    </citation>
    <scope>NUCLEOTIDE SEQUENCE [LARGE SCALE GENOMIC DNA]</scope>
    <source>
        <strain evidence="6 7">68-887.2</strain>
    </source>
</reference>
<dbReference type="GO" id="GO:0005524">
    <property type="term" value="F:ATP binding"/>
    <property type="evidence" value="ECO:0007669"/>
    <property type="project" value="UniProtKB-KW"/>
</dbReference>
<comment type="similarity">
    <text evidence="1">Belongs to the DNA mismatch repair MutS family.</text>
</comment>
<dbReference type="GO" id="GO:0006298">
    <property type="term" value="P:mismatch repair"/>
    <property type="evidence" value="ECO:0007669"/>
    <property type="project" value="InterPro"/>
</dbReference>
<keyword evidence="2" id="KW-0547">Nucleotide-binding</keyword>
<dbReference type="PANTHER" id="PTHR11361">
    <property type="entry name" value="DNA MISMATCH REPAIR PROTEIN MUTS FAMILY MEMBER"/>
    <property type="match status" value="1"/>
</dbReference>
<dbReference type="EMBL" id="MCFC01000008">
    <property type="protein sequence ID" value="ORY32843.1"/>
    <property type="molecule type" value="Genomic_DNA"/>
</dbReference>
<dbReference type="STRING" id="71784.A0A1Y2BDE8"/>
<evidence type="ECO:0000256" key="3">
    <source>
        <dbReference type="ARBA" id="ARBA00022840"/>
    </source>
</evidence>
<dbReference type="InterPro" id="IPR027417">
    <property type="entry name" value="P-loop_NTPase"/>
</dbReference>
<dbReference type="InterPro" id="IPR045076">
    <property type="entry name" value="MutS"/>
</dbReference>
<dbReference type="PROSITE" id="PS00486">
    <property type="entry name" value="DNA_MISMATCH_REPAIR_2"/>
    <property type="match status" value="1"/>
</dbReference>
<accession>A0A1Y2BDE8</accession>
<evidence type="ECO:0000256" key="4">
    <source>
        <dbReference type="ARBA" id="ARBA00023125"/>
    </source>
</evidence>
<evidence type="ECO:0000259" key="5">
    <source>
        <dbReference type="PROSITE" id="PS00486"/>
    </source>
</evidence>
<dbReference type="SMART" id="SM00534">
    <property type="entry name" value="MUTSac"/>
    <property type="match status" value="1"/>
</dbReference>
<dbReference type="AlphaFoldDB" id="A0A1Y2BDE8"/>
<dbReference type="InParanoid" id="A0A1Y2BDE8"/>
<name>A0A1Y2BDE8_9TREE</name>
<feature type="domain" description="DNA mismatch repair proteins mutS family" evidence="5">
    <location>
        <begin position="86"/>
        <end position="102"/>
    </location>
</feature>